<dbReference type="Proteomes" id="UP001073227">
    <property type="component" value="Unassembled WGS sequence"/>
</dbReference>
<comment type="caution">
    <text evidence="5">The sequence shown here is derived from an EMBL/GenBank/DDBJ whole genome shotgun (WGS) entry which is preliminary data.</text>
</comment>
<dbReference type="InterPro" id="IPR009057">
    <property type="entry name" value="Homeodomain-like_sf"/>
</dbReference>
<dbReference type="Gene3D" id="1.10.10.60">
    <property type="entry name" value="Homeodomain-like"/>
    <property type="match status" value="1"/>
</dbReference>
<dbReference type="InterPro" id="IPR050204">
    <property type="entry name" value="AraC_XylS_family_regulators"/>
</dbReference>
<dbReference type="EMBL" id="JAOVZR010000001">
    <property type="protein sequence ID" value="MCY0146544.1"/>
    <property type="molecule type" value="Genomic_DNA"/>
</dbReference>
<keyword evidence="3" id="KW-0804">Transcription</keyword>
<keyword evidence="1" id="KW-0805">Transcription regulation</keyword>
<dbReference type="PANTHER" id="PTHR46796">
    <property type="entry name" value="HTH-TYPE TRANSCRIPTIONAL ACTIVATOR RHAS-RELATED"/>
    <property type="match status" value="1"/>
</dbReference>
<reference evidence="5" key="1">
    <citation type="submission" date="2022-10" db="EMBL/GenBank/DDBJ databases">
        <title>Hoeflea sp. G2-23, isolated from marine algae.</title>
        <authorList>
            <person name="Kristyanto S."/>
            <person name="Kim J.M."/>
            <person name="Jeon C.O."/>
        </authorList>
    </citation>
    <scope>NUCLEOTIDE SEQUENCE</scope>
    <source>
        <strain evidence="5">G2-23</strain>
    </source>
</reference>
<dbReference type="Pfam" id="PF12852">
    <property type="entry name" value="Cupin_6"/>
    <property type="match status" value="1"/>
</dbReference>
<dbReference type="RefSeq" id="WP_267652204.1">
    <property type="nucleotide sequence ID" value="NZ_JAOVZR010000001.1"/>
</dbReference>
<organism evidence="5 6">
    <name type="scientific">Hoeflea algicola</name>
    <dbReference type="NCBI Taxonomy" id="2983763"/>
    <lineage>
        <taxon>Bacteria</taxon>
        <taxon>Pseudomonadati</taxon>
        <taxon>Pseudomonadota</taxon>
        <taxon>Alphaproteobacteria</taxon>
        <taxon>Hyphomicrobiales</taxon>
        <taxon>Rhizobiaceae</taxon>
        <taxon>Hoeflea</taxon>
    </lineage>
</organism>
<dbReference type="Pfam" id="PF12833">
    <property type="entry name" value="HTH_18"/>
    <property type="match status" value="1"/>
</dbReference>
<protein>
    <submittedName>
        <fullName evidence="5">AraC family transcriptional regulator</fullName>
    </submittedName>
</protein>
<evidence type="ECO:0000259" key="4">
    <source>
        <dbReference type="PROSITE" id="PS01124"/>
    </source>
</evidence>
<name>A0ABT3Z449_9HYPH</name>
<accession>A0ABT3Z449</accession>
<dbReference type="InterPro" id="IPR018062">
    <property type="entry name" value="HTH_AraC-typ_CS"/>
</dbReference>
<evidence type="ECO:0000256" key="2">
    <source>
        <dbReference type="ARBA" id="ARBA00023125"/>
    </source>
</evidence>
<evidence type="ECO:0000313" key="6">
    <source>
        <dbReference type="Proteomes" id="UP001073227"/>
    </source>
</evidence>
<sequence>MLDLLSDILTRLSLKGTLYFRSSFSEPWGVRVPAFNNVARFHYAHRGDCLIYLPSTGDTLMLAQGDLAIIPHGAQHVLHCPITVPPDAIELEQVIERSGFNGDGVLVWGGDGGKRDIQLICGHFSLAPGVRHMIYDRLPPILHIPNYGEAAGAWLDATLRVIGAEAGGSRLGGDLIALKMSEAIFAQAIRAYIERSEGDAHSLSGFADRRLARALQAFHRNPQRNWSIDALAREAGMSRTTFAVAFTGKFGVTPLHYMTSWRMQIARQALVEHQASVADAAALAGYASESAFSRVFKRETGFSPAASRNQGHSERI</sequence>
<dbReference type="InterPro" id="IPR018060">
    <property type="entry name" value="HTH_AraC"/>
</dbReference>
<keyword evidence="6" id="KW-1185">Reference proteome</keyword>
<dbReference type="SUPFAM" id="SSF46689">
    <property type="entry name" value="Homeodomain-like"/>
    <property type="match status" value="2"/>
</dbReference>
<evidence type="ECO:0000313" key="5">
    <source>
        <dbReference type="EMBL" id="MCY0146544.1"/>
    </source>
</evidence>
<keyword evidence="2" id="KW-0238">DNA-binding</keyword>
<dbReference type="PANTHER" id="PTHR46796:SF7">
    <property type="entry name" value="ARAC FAMILY TRANSCRIPTIONAL REGULATOR"/>
    <property type="match status" value="1"/>
</dbReference>
<gene>
    <name evidence="5" type="ORF">OEG84_02115</name>
</gene>
<dbReference type="SMART" id="SM00342">
    <property type="entry name" value="HTH_ARAC"/>
    <property type="match status" value="1"/>
</dbReference>
<dbReference type="PROSITE" id="PS00041">
    <property type="entry name" value="HTH_ARAC_FAMILY_1"/>
    <property type="match status" value="1"/>
</dbReference>
<evidence type="ECO:0000256" key="1">
    <source>
        <dbReference type="ARBA" id="ARBA00023015"/>
    </source>
</evidence>
<dbReference type="PROSITE" id="PS01124">
    <property type="entry name" value="HTH_ARAC_FAMILY_2"/>
    <property type="match status" value="1"/>
</dbReference>
<feature type="domain" description="HTH araC/xylS-type" evidence="4">
    <location>
        <begin position="212"/>
        <end position="310"/>
    </location>
</feature>
<evidence type="ECO:0000256" key="3">
    <source>
        <dbReference type="ARBA" id="ARBA00023163"/>
    </source>
</evidence>
<proteinExistence type="predicted"/>
<dbReference type="InterPro" id="IPR032783">
    <property type="entry name" value="AraC_lig"/>
</dbReference>